<evidence type="ECO:0000313" key="3">
    <source>
        <dbReference type="EMBL" id="SBW84227.1"/>
    </source>
</evidence>
<evidence type="ECO:0000256" key="2">
    <source>
        <dbReference type="SAM" id="SignalP"/>
    </source>
</evidence>
<dbReference type="EMBL" id="LT599584">
    <property type="protein sequence ID" value="SBW84227.1"/>
    <property type="molecule type" value="Genomic_DNA"/>
</dbReference>
<name>A0A1D3K7D1_PSEVE</name>
<dbReference type="Proteomes" id="UP000245431">
    <property type="component" value="Chromosome PVE_r2"/>
</dbReference>
<evidence type="ECO:0000313" key="4">
    <source>
        <dbReference type="Proteomes" id="UP000245431"/>
    </source>
</evidence>
<sequence length="293" mass="32882">MKHALSILALMIGCQAAYAANSAFTDSALARNEALSPFDRSYEAGRAQNINQPVDYQQTKPSKGLQLDLSVDDPVISVQETETERKYRQTLADLETNKQSLMNARKETERQLEAAKATAEATAAKRRSDLLAQQVEIQQALELNRKAQQQAERVKYEQVAAVANIKAHSDQLLMLAENNAEVIESSAHKRVILERIDPTVVMNETVTAEYQAATIKEIVTGIMPNGWRVRTDFSRKPELEIRTYEFVSTDPRDVALRSLTASVRDAKVRYQYFWDLKDAGGNPSPMILLTDRP</sequence>
<feature type="signal peptide" evidence="2">
    <location>
        <begin position="1"/>
        <end position="19"/>
    </location>
</feature>
<keyword evidence="1" id="KW-0175">Coiled coil</keyword>
<protein>
    <submittedName>
        <fullName evidence="3">Uncharacterized protein</fullName>
    </submittedName>
</protein>
<proteinExistence type="predicted"/>
<gene>
    <name evidence="3" type="ORF">PVE_R2G0198</name>
</gene>
<keyword evidence="2" id="KW-0732">Signal</keyword>
<accession>A0A1D3K7D1</accession>
<evidence type="ECO:0000256" key="1">
    <source>
        <dbReference type="SAM" id="Coils"/>
    </source>
</evidence>
<dbReference type="AlphaFoldDB" id="A0A1D3K7D1"/>
<feature type="chain" id="PRO_5008916548" evidence="2">
    <location>
        <begin position="20"/>
        <end position="293"/>
    </location>
</feature>
<organism evidence="3 4">
    <name type="scientific">Pseudomonas veronii 1YdBTEX2</name>
    <dbReference type="NCBI Taxonomy" id="1295141"/>
    <lineage>
        <taxon>Bacteria</taxon>
        <taxon>Pseudomonadati</taxon>
        <taxon>Pseudomonadota</taxon>
        <taxon>Gammaproteobacteria</taxon>
        <taxon>Pseudomonadales</taxon>
        <taxon>Pseudomonadaceae</taxon>
        <taxon>Pseudomonas</taxon>
    </lineage>
</organism>
<feature type="coiled-coil region" evidence="1">
    <location>
        <begin position="84"/>
        <end position="157"/>
    </location>
</feature>
<reference evidence="4" key="1">
    <citation type="submission" date="2016-07" db="EMBL/GenBank/DDBJ databases">
        <authorList>
            <person name="Florea S."/>
            <person name="Webb J.S."/>
            <person name="Jaromczyk J."/>
            <person name="Schardl C.L."/>
        </authorList>
    </citation>
    <scope>NUCLEOTIDE SEQUENCE [LARGE SCALE GENOMIC DNA]</scope>
    <source>
        <strain evidence="4">1YdBTEX2</strain>
    </source>
</reference>